<gene>
    <name evidence="4" type="ORF">DP107_08050</name>
</gene>
<dbReference type="InParanoid" id="A0A554NA17"/>
<dbReference type="RefSeq" id="WP_144261646.1">
    <property type="nucleotide sequence ID" value="NZ_QMDX01000004.1"/>
</dbReference>
<keyword evidence="5" id="KW-1185">Reference proteome</keyword>
<feature type="domain" description="Peptide methionine sulphoxide reductase MsrA" evidence="3">
    <location>
        <begin position="23"/>
        <end position="156"/>
    </location>
</feature>
<comment type="caution">
    <text evidence="4">The sequence shown here is derived from an EMBL/GenBank/DDBJ whole genome shotgun (WGS) entry which is preliminary data.</text>
</comment>
<protein>
    <recommendedName>
        <fullName evidence="1">peptide-methionine (S)-S-oxide reductase</fullName>
        <ecNumber evidence="1">1.8.4.11</ecNumber>
    </recommendedName>
</protein>
<dbReference type="EC" id="1.8.4.11" evidence="1"/>
<proteinExistence type="predicted"/>
<organism evidence="4 5">
    <name type="scientific">Haloglomus irregulare</name>
    <dbReference type="NCBI Taxonomy" id="2234134"/>
    <lineage>
        <taxon>Archaea</taxon>
        <taxon>Methanobacteriati</taxon>
        <taxon>Methanobacteriota</taxon>
        <taxon>Stenosarchaea group</taxon>
        <taxon>Halobacteria</taxon>
        <taxon>Halobacteriales</taxon>
        <taxon>Natronomonadaceae</taxon>
        <taxon>Haloglomus</taxon>
    </lineage>
</organism>
<dbReference type="OrthoDB" id="336560at2157"/>
<evidence type="ECO:0000313" key="5">
    <source>
        <dbReference type="Proteomes" id="UP000319894"/>
    </source>
</evidence>
<dbReference type="InterPro" id="IPR036509">
    <property type="entry name" value="Met_Sox_Rdtase_MsrA_sf"/>
</dbReference>
<dbReference type="PANTHER" id="PTHR43774:SF1">
    <property type="entry name" value="PEPTIDE METHIONINE SULFOXIDE REDUCTASE MSRA 2"/>
    <property type="match status" value="1"/>
</dbReference>
<dbReference type="Proteomes" id="UP000319894">
    <property type="component" value="Unassembled WGS sequence"/>
</dbReference>
<reference evidence="4 5" key="1">
    <citation type="submission" date="2018-06" db="EMBL/GenBank/DDBJ databases">
        <title>Natronomonas sp. F16-60 a new haloarchaeon isolated from a solar saltern of Isla Cristina, Huelva, Spain.</title>
        <authorList>
            <person name="Duran-Viseras A."/>
            <person name="Sanchez-Porro C."/>
            <person name="Ventosa A."/>
        </authorList>
    </citation>
    <scope>NUCLEOTIDE SEQUENCE [LARGE SCALE GENOMIC DNA]</scope>
    <source>
        <strain evidence="4 5">F16-60</strain>
    </source>
</reference>
<dbReference type="Gene3D" id="3.30.1060.10">
    <property type="entry name" value="Peptide methionine sulphoxide reductase MsrA"/>
    <property type="match status" value="1"/>
</dbReference>
<sequence>MTITPTLIREYDAAAPAPEATETATFGLGCFWGPDAQFGAIEGAVRTRVGYAGGTKVDPTYHALGDHTEVLQVDYDPDRCSFRDLVAVAARSHDPRREVRKTQYQNVLFAGSAAQREVLHEYLADVGLDPEAIATRVERLSRFYPAEDYHQKYSLRSDPSLSGAFEDAGYDDAALRESPAAAKLNGVAAGNDLPDGDDLATAFERTVGGR</sequence>
<name>A0A554NA17_9EURY</name>
<evidence type="ECO:0000259" key="3">
    <source>
        <dbReference type="Pfam" id="PF01625"/>
    </source>
</evidence>
<evidence type="ECO:0000256" key="2">
    <source>
        <dbReference type="ARBA" id="ARBA00023002"/>
    </source>
</evidence>
<dbReference type="PANTHER" id="PTHR43774">
    <property type="entry name" value="PEPTIDE METHIONINE SULFOXIDE REDUCTASE"/>
    <property type="match status" value="1"/>
</dbReference>
<dbReference type="Pfam" id="PF01625">
    <property type="entry name" value="PMSR"/>
    <property type="match status" value="1"/>
</dbReference>
<dbReference type="SUPFAM" id="SSF55068">
    <property type="entry name" value="Peptide methionine sulfoxide reductase"/>
    <property type="match status" value="1"/>
</dbReference>
<dbReference type="EMBL" id="QMDX01000004">
    <property type="protein sequence ID" value="TSD14199.1"/>
    <property type="molecule type" value="Genomic_DNA"/>
</dbReference>
<keyword evidence="2" id="KW-0560">Oxidoreductase</keyword>
<dbReference type="InterPro" id="IPR002569">
    <property type="entry name" value="Met_Sox_Rdtase_MsrA_dom"/>
</dbReference>
<dbReference type="AlphaFoldDB" id="A0A554NA17"/>
<accession>A0A554NA17</accession>
<dbReference type="GO" id="GO:0008113">
    <property type="term" value="F:peptide-methionine (S)-S-oxide reductase activity"/>
    <property type="evidence" value="ECO:0007669"/>
    <property type="project" value="UniProtKB-EC"/>
</dbReference>
<evidence type="ECO:0000256" key="1">
    <source>
        <dbReference type="ARBA" id="ARBA00012502"/>
    </source>
</evidence>
<evidence type="ECO:0000313" key="4">
    <source>
        <dbReference type="EMBL" id="TSD14199.1"/>
    </source>
</evidence>